<keyword evidence="2" id="KW-1185">Reference proteome</keyword>
<dbReference type="Proteomes" id="UP000289340">
    <property type="component" value="Chromosome 9"/>
</dbReference>
<gene>
    <name evidence="1" type="ORF">D0Y65_025511</name>
</gene>
<evidence type="ECO:0000313" key="2">
    <source>
        <dbReference type="Proteomes" id="UP000289340"/>
    </source>
</evidence>
<dbReference type="AlphaFoldDB" id="A0A445J7C5"/>
<protein>
    <submittedName>
        <fullName evidence="1">Nucleolin 2 isoform I</fullName>
    </submittedName>
</protein>
<name>A0A445J7C5_GLYSO</name>
<organism evidence="1 2">
    <name type="scientific">Glycine soja</name>
    <name type="common">Wild soybean</name>
    <dbReference type="NCBI Taxonomy" id="3848"/>
    <lineage>
        <taxon>Eukaryota</taxon>
        <taxon>Viridiplantae</taxon>
        <taxon>Streptophyta</taxon>
        <taxon>Embryophyta</taxon>
        <taxon>Tracheophyta</taxon>
        <taxon>Spermatophyta</taxon>
        <taxon>Magnoliopsida</taxon>
        <taxon>eudicotyledons</taxon>
        <taxon>Gunneridae</taxon>
        <taxon>Pentapetalae</taxon>
        <taxon>rosids</taxon>
        <taxon>fabids</taxon>
        <taxon>Fabales</taxon>
        <taxon>Fabaceae</taxon>
        <taxon>Papilionoideae</taxon>
        <taxon>50 kb inversion clade</taxon>
        <taxon>NPAAA clade</taxon>
        <taxon>indigoferoid/millettioid clade</taxon>
        <taxon>Phaseoleae</taxon>
        <taxon>Glycine</taxon>
        <taxon>Glycine subgen. Soja</taxon>
    </lineage>
</organism>
<evidence type="ECO:0000313" key="1">
    <source>
        <dbReference type="EMBL" id="RZB94306.1"/>
    </source>
</evidence>
<sequence>MQKSKQHFSIGLSQAMVRTAAFPLEQNEKMSDLQNVIVSYFEPVNRVCLVVEGWGGLHKVPGSNLVAAIIFRAHDTCQAVWDEVKSLYTKDSQCLYGICQNLTSVIAARQFDGTMVDYLGKVNGLLFDFNELLPLTSTPDEELEQLQSFFMLLALYGPLTEYSLVPDHILGSPNIPTINSAWSTLLLVLAKPFVDVDVPPPYVDSSALVSLSRDHG</sequence>
<reference evidence="1 2" key="1">
    <citation type="submission" date="2018-09" db="EMBL/GenBank/DDBJ databases">
        <title>A high-quality reference genome of wild soybean provides a powerful tool to mine soybean genomes.</title>
        <authorList>
            <person name="Xie M."/>
            <person name="Chung C.Y.L."/>
            <person name="Li M.-W."/>
            <person name="Wong F.-L."/>
            <person name="Chan T.-F."/>
            <person name="Lam H.-M."/>
        </authorList>
    </citation>
    <scope>NUCLEOTIDE SEQUENCE [LARGE SCALE GENOMIC DNA]</scope>
    <source>
        <strain evidence="2">cv. W05</strain>
        <tissue evidence="1">Hypocotyl of etiolated seedlings</tissue>
    </source>
</reference>
<accession>A0A445J7C5</accession>
<proteinExistence type="predicted"/>
<dbReference type="EMBL" id="QZWG01000009">
    <property type="protein sequence ID" value="RZB94306.1"/>
    <property type="molecule type" value="Genomic_DNA"/>
</dbReference>
<comment type="caution">
    <text evidence="1">The sequence shown here is derived from an EMBL/GenBank/DDBJ whole genome shotgun (WGS) entry which is preliminary data.</text>
</comment>